<sequence length="291" mass="32880">MAIMAPSFSSLVFTVRRCEPELVAPAKPTPHEFKQLSDLDNRDSLRFQIPIIQFYKYNPSMQGRDPVKLIREAPSQILVFYYPFAGRLREGPGAKLMVECTGEGVMFIEADADVSLDQFGHAIHPPFLCMDELLYDVPIIDHLGNICLICSLVVTRLRFSGFIFALRLNHLMSDAPSIVQFMNAMGEMARGVCAPSIPPVWQRELLNARNLPQVTCTYHEFDELVKPQSLIINFLHELACCSFFCGSTLVFAIRKNIPHHLGKYSTFEVLTASLWRCRSIALSPDPEDQVL</sequence>
<protein>
    <submittedName>
        <fullName evidence="3">Benzyl alcohol o-benzoyltransferase</fullName>
    </submittedName>
</protein>
<dbReference type="PANTHER" id="PTHR31147:SF66">
    <property type="entry name" value="OS05G0315700 PROTEIN"/>
    <property type="match status" value="1"/>
</dbReference>
<dbReference type="GO" id="GO:0016740">
    <property type="term" value="F:transferase activity"/>
    <property type="evidence" value="ECO:0007669"/>
    <property type="project" value="UniProtKB-KW"/>
</dbReference>
<accession>A0AAW0JLX6</accession>
<dbReference type="AlphaFoldDB" id="A0AAW0JLX6"/>
<dbReference type="InterPro" id="IPR050898">
    <property type="entry name" value="Plant_acyltransferase"/>
</dbReference>
<dbReference type="Proteomes" id="UP000237347">
    <property type="component" value="Unassembled WGS sequence"/>
</dbReference>
<comment type="caution">
    <text evidence="3">The sequence shown here is derived from an EMBL/GenBank/DDBJ whole genome shotgun (WGS) entry which is preliminary data.</text>
</comment>
<dbReference type="PANTHER" id="PTHR31147">
    <property type="entry name" value="ACYL TRANSFERASE 4"/>
    <property type="match status" value="1"/>
</dbReference>
<proteinExistence type="inferred from homology"/>
<comment type="similarity">
    <text evidence="1">Belongs to the plant acyltransferase family.</text>
</comment>
<evidence type="ECO:0000313" key="4">
    <source>
        <dbReference type="Proteomes" id="UP000237347"/>
    </source>
</evidence>
<evidence type="ECO:0000256" key="1">
    <source>
        <dbReference type="ARBA" id="ARBA00009861"/>
    </source>
</evidence>
<dbReference type="EMBL" id="PKMF04000525">
    <property type="protein sequence ID" value="KAK7827264.1"/>
    <property type="molecule type" value="Genomic_DNA"/>
</dbReference>
<name>A0AAW0JLX6_QUESU</name>
<evidence type="ECO:0000256" key="2">
    <source>
        <dbReference type="ARBA" id="ARBA00022679"/>
    </source>
</evidence>
<evidence type="ECO:0000313" key="3">
    <source>
        <dbReference type="EMBL" id="KAK7827264.1"/>
    </source>
</evidence>
<organism evidence="3 4">
    <name type="scientific">Quercus suber</name>
    <name type="common">Cork oak</name>
    <dbReference type="NCBI Taxonomy" id="58331"/>
    <lineage>
        <taxon>Eukaryota</taxon>
        <taxon>Viridiplantae</taxon>
        <taxon>Streptophyta</taxon>
        <taxon>Embryophyta</taxon>
        <taxon>Tracheophyta</taxon>
        <taxon>Spermatophyta</taxon>
        <taxon>Magnoliopsida</taxon>
        <taxon>eudicotyledons</taxon>
        <taxon>Gunneridae</taxon>
        <taxon>Pentapetalae</taxon>
        <taxon>rosids</taxon>
        <taxon>fabids</taxon>
        <taxon>Fagales</taxon>
        <taxon>Fagaceae</taxon>
        <taxon>Quercus</taxon>
    </lineage>
</organism>
<dbReference type="InterPro" id="IPR023213">
    <property type="entry name" value="CAT-like_dom_sf"/>
</dbReference>
<gene>
    <name evidence="3" type="primary">HSR201_14</name>
    <name evidence="3" type="ORF">CFP56_031264</name>
</gene>
<keyword evidence="4" id="KW-1185">Reference proteome</keyword>
<dbReference type="Pfam" id="PF02458">
    <property type="entry name" value="Transferase"/>
    <property type="match status" value="1"/>
</dbReference>
<dbReference type="Gene3D" id="3.30.559.10">
    <property type="entry name" value="Chloramphenicol acetyltransferase-like domain"/>
    <property type="match status" value="1"/>
</dbReference>
<keyword evidence="2" id="KW-0808">Transferase</keyword>
<reference evidence="3 4" key="1">
    <citation type="journal article" date="2018" name="Sci. Data">
        <title>The draft genome sequence of cork oak.</title>
        <authorList>
            <person name="Ramos A.M."/>
            <person name="Usie A."/>
            <person name="Barbosa P."/>
            <person name="Barros P.M."/>
            <person name="Capote T."/>
            <person name="Chaves I."/>
            <person name="Simoes F."/>
            <person name="Abreu I."/>
            <person name="Carrasquinho I."/>
            <person name="Faro C."/>
            <person name="Guimaraes J.B."/>
            <person name="Mendonca D."/>
            <person name="Nobrega F."/>
            <person name="Rodrigues L."/>
            <person name="Saibo N.J.M."/>
            <person name="Varela M.C."/>
            <person name="Egas C."/>
            <person name="Matos J."/>
            <person name="Miguel C.M."/>
            <person name="Oliveira M.M."/>
            <person name="Ricardo C.P."/>
            <person name="Goncalves S."/>
        </authorList>
    </citation>
    <scope>NUCLEOTIDE SEQUENCE [LARGE SCALE GENOMIC DNA]</scope>
    <source>
        <strain evidence="4">cv. HL8</strain>
    </source>
</reference>